<dbReference type="EMBL" id="BAAATD010000019">
    <property type="protein sequence ID" value="GAA2635317.1"/>
    <property type="molecule type" value="Genomic_DNA"/>
</dbReference>
<dbReference type="InterPro" id="IPR036322">
    <property type="entry name" value="WD40_repeat_dom_sf"/>
</dbReference>
<sequence length="100" mass="10811">MTAPDLPSRKIDGSNRLLGISPDGTRLASVGDHTVRIWAAASGEIETTIRLYANLKDGRNPMDCCWLPNEQALAVTSKQGLHVFDLTDGRLDPLVPAATR</sequence>
<organism evidence="1 2">
    <name type="scientific">Actinomadura fulvescens</name>
    <dbReference type="NCBI Taxonomy" id="46160"/>
    <lineage>
        <taxon>Bacteria</taxon>
        <taxon>Bacillati</taxon>
        <taxon>Actinomycetota</taxon>
        <taxon>Actinomycetes</taxon>
        <taxon>Streptosporangiales</taxon>
        <taxon>Thermomonosporaceae</taxon>
        <taxon>Actinomadura</taxon>
    </lineage>
</organism>
<evidence type="ECO:0000313" key="1">
    <source>
        <dbReference type="EMBL" id="GAA2635317.1"/>
    </source>
</evidence>
<proteinExistence type="predicted"/>
<dbReference type="Gene3D" id="2.130.10.10">
    <property type="entry name" value="YVTN repeat-like/Quinoprotein amine dehydrogenase"/>
    <property type="match status" value="1"/>
</dbReference>
<protein>
    <submittedName>
        <fullName evidence="1">Uncharacterized protein</fullName>
    </submittedName>
</protein>
<name>A0ABP6DA94_9ACTN</name>
<keyword evidence="2" id="KW-1185">Reference proteome</keyword>
<dbReference type="Proteomes" id="UP001501509">
    <property type="component" value="Unassembled WGS sequence"/>
</dbReference>
<evidence type="ECO:0000313" key="2">
    <source>
        <dbReference type="Proteomes" id="UP001501509"/>
    </source>
</evidence>
<dbReference type="InterPro" id="IPR015943">
    <property type="entry name" value="WD40/YVTN_repeat-like_dom_sf"/>
</dbReference>
<comment type="caution">
    <text evidence="1">The sequence shown here is derived from an EMBL/GenBank/DDBJ whole genome shotgun (WGS) entry which is preliminary data.</text>
</comment>
<accession>A0ABP6DA94</accession>
<reference evidence="2" key="1">
    <citation type="journal article" date="2019" name="Int. J. Syst. Evol. Microbiol.">
        <title>The Global Catalogue of Microorganisms (GCM) 10K type strain sequencing project: providing services to taxonomists for standard genome sequencing and annotation.</title>
        <authorList>
            <consortium name="The Broad Institute Genomics Platform"/>
            <consortium name="The Broad Institute Genome Sequencing Center for Infectious Disease"/>
            <person name="Wu L."/>
            <person name="Ma J."/>
        </authorList>
    </citation>
    <scope>NUCLEOTIDE SEQUENCE [LARGE SCALE GENOMIC DNA]</scope>
    <source>
        <strain evidence="2">JCM 6833</strain>
    </source>
</reference>
<dbReference type="RefSeq" id="WP_344548481.1">
    <property type="nucleotide sequence ID" value="NZ_BAAATD010000019.1"/>
</dbReference>
<gene>
    <name evidence="1" type="ORF">GCM10010411_87840</name>
</gene>
<dbReference type="SUPFAM" id="SSF50978">
    <property type="entry name" value="WD40 repeat-like"/>
    <property type="match status" value="1"/>
</dbReference>